<dbReference type="Proteomes" id="UP000318284">
    <property type="component" value="Segment"/>
</dbReference>
<evidence type="ECO:0000313" key="3">
    <source>
        <dbReference type="Proteomes" id="UP000318284"/>
    </source>
</evidence>
<sequence length="101" mass="11460">MVTQPYFGDKFGLEDSARRAADPTRSPRRDGCGHTADRHRSYQEQARIQESCPQAEVWMEIVPIHDTPADLRVFHQCDSQAPVEGLLAAPDPQKCRYQALH</sequence>
<feature type="region of interest" description="Disordered" evidence="1">
    <location>
        <begin position="13"/>
        <end position="44"/>
    </location>
</feature>
<reference evidence="2 3" key="1">
    <citation type="submission" date="2019-05" db="EMBL/GenBank/DDBJ databases">
        <authorList>
            <person name="Hammer B.W."/>
            <person name="Collado J."/>
            <person name="Fitzgerald H.N."/>
            <person name="Graziano A."/>
            <person name="Haggerty C.V."/>
            <person name="Kim S."/>
            <person name="Ogunsemowo I.H."/>
            <person name="Reddy N."/>
            <person name="Butela K.A."/>
            <person name="Garlena R.A."/>
            <person name="Russell D.A."/>
            <person name="Pope W.H."/>
            <person name="Jacobs-Sera D."/>
            <person name="Hatfull G.F."/>
        </authorList>
    </citation>
    <scope>NUCLEOTIDE SEQUENCE [LARGE SCALE GENOMIC DNA]</scope>
</reference>
<dbReference type="GeneID" id="65120854"/>
<protein>
    <submittedName>
        <fullName evidence="2">Uncharacterized protein</fullName>
    </submittedName>
</protein>
<proteinExistence type="predicted"/>
<keyword evidence="3" id="KW-1185">Reference proteome</keyword>
<name>A0A514DGY9_9CAUD</name>
<dbReference type="EMBL" id="MK937603">
    <property type="protein sequence ID" value="QDH92881.1"/>
    <property type="molecule type" value="Genomic_DNA"/>
</dbReference>
<organism evidence="2 3">
    <name type="scientific">Gordonia phage Bakery</name>
    <dbReference type="NCBI Taxonomy" id="2591205"/>
    <lineage>
        <taxon>Viruses</taxon>
        <taxon>Duplodnaviria</taxon>
        <taxon>Heunggongvirae</taxon>
        <taxon>Uroviricota</taxon>
        <taxon>Caudoviricetes</taxon>
        <taxon>Stackebrandtviridae</taxon>
        <taxon>Frickvirinae</taxon>
        <taxon>Wizardvirus</taxon>
        <taxon>Wizardvirus bakery</taxon>
    </lineage>
</organism>
<evidence type="ECO:0000256" key="1">
    <source>
        <dbReference type="SAM" id="MobiDB-lite"/>
    </source>
</evidence>
<accession>A0A514DGY9</accession>
<evidence type="ECO:0000313" key="2">
    <source>
        <dbReference type="EMBL" id="QDH92881.1"/>
    </source>
</evidence>
<dbReference type="KEGG" id="vg:65120854"/>
<gene>
    <name evidence="2" type="primary">86</name>
    <name evidence="2" type="ORF">SEA_BAKERY_86</name>
</gene>
<feature type="compositionally biased region" description="Basic and acidic residues" evidence="1">
    <location>
        <begin position="13"/>
        <end position="42"/>
    </location>
</feature>
<dbReference type="RefSeq" id="YP_010103000.1">
    <property type="nucleotide sequence ID" value="NC_055804.1"/>
</dbReference>